<dbReference type="EMBL" id="JACCFQ010000001">
    <property type="protein sequence ID" value="NYJ16692.1"/>
    <property type="molecule type" value="Genomic_DNA"/>
</dbReference>
<name>A0A7Z0E7V4_9MICC</name>
<keyword evidence="2" id="KW-1185">Reference proteome</keyword>
<protein>
    <submittedName>
        <fullName evidence="1">Uncharacterized protein</fullName>
    </submittedName>
</protein>
<evidence type="ECO:0000313" key="1">
    <source>
        <dbReference type="EMBL" id="NYJ16692.1"/>
    </source>
</evidence>
<dbReference type="Proteomes" id="UP000560069">
    <property type="component" value="Unassembled WGS sequence"/>
</dbReference>
<gene>
    <name evidence="1" type="ORF">HNR11_001226</name>
</gene>
<organism evidence="1 2">
    <name type="scientific">Nesterenkonia sandarakina</name>
    <dbReference type="NCBI Taxonomy" id="272918"/>
    <lineage>
        <taxon>Bacteria</taxon>
        <taxon>Bacillati</taxon>
        <taxon>Actinomycetota</taxon>
        <taxon>Actinomycetes</taxon>
        <taxon>Micrococcales</taxon>
        <taxon>Micrococcaceae</taxon>
        <taxon>Nesterenkonia</taxon>
    </lineage>
</organism>
<dbReference type="RefSeq" id="WP_179441578.1">
    <property type="nucleotide sequence ID" value="NZ_BAAALK010000002.1"/>
</dbReference>
<evidence type="ECO:0000313" key="2">
    <source>
        <dbReference type="Proteomes" id="UP000560069"/>
    </source>
</evidence>
<dbReference type="AlphaFoldDB" id="A0A7Z0E7V4"/>
<comment type="caution">
    <text evidence="1">The sequence shown here is derived from an EMBL/GenBank/DDBJ whole genome shotgun (WGS) entry which is preliminary data.</text>
</comment>
<reference evidence="1 2" key="1">
    <citation type="submission" date="2020-07" db="EMBL/GenBank/DDBJ databases">
        <title>Sequencing the genomes of 1000 actinobacteria strains.</title>
        <authorList>
            <person name="Klenk H.-P."/>
        </authorList>
    </citation>
    <scope>NUCLEOTIDE SEQUENCE [LARGE SCALE GENOMIC DNA]</scope>
    <source>
        <strain evidence="1 2">DSM 15664</strain>
    </source>
</reference>
<accession>A0A7Z0E7V4</accession>
<proteinExistence type="predicted"/>
<sequence>MRWKRRAAWGHRPLAADEWAVLHAEIVAEDLIAVDDAVEELTGFMDPFRADIAEGPLVGVTDGQLAVAKAEFHEPRGRRGLKLSFYAAGPADGPAEDAFARLNSAASAFLDHLTAEGIAVESIRWIEADHIPRPF</sequence>